<protein>
    <submittedName>
        <fullName evidence="1">Glycosyltransferase</fullName>
    </submittedName>
</protein>
<dbReference type="AlphaFoldDB" id="A0A328BT21"/>
<comment type="caution">
    <text evidence="1">The sequence shown here is derived from an EMBL/GenBank/DDBJ whole genome shotgun (WGS) entry which is preliminary data.</text>
</comment>
<evidence type="ECO:0000313" key="2">
    <source>
        <dbReference type="Proteomes" id="UP000248553"/>
    </source>
</evidence>
<dbReference type="InterPro" id="IPR029044">
    <property type="entry name" value="Nucleotide-diphossugar_trans"/>
</dbReference>
<dbReference type="PANTHER" id="PTHR36529">
    <property type="entry name" value="SLL1095 PROTEIN"/>
    <property type="match status" value="1"/>
</dbReference>
<dbReference type="PANTHER" id="PTHR36529:SF1">
    <property type="entry name" value="GLYCOSYLTRANSFERASE"/>
    <property type="match status" value="1"/>
</dbReference>
<dbReference type="OrthoDB" id="9798250at2"/>
<dbReference type="Pfam" id="PF09837">
    <property type="entry name" value="DUF2064"/>
    <property type="match status" value="1"/>
</dbReference>
<keyword evidence="1" id="KW-0808">Transferase</keyword>
<evidence type="ECO:0000313" key="1">
    <source>
        <dbReference type="EMBL" id="RAK69739.1"/>
    </source>
</evidence>
<keyword evidence="2" id="KW-1185">Reference proteome</keyword>
<accession>A0A328BT21</accession>
<dbReference type="GO" id="GO:0016740">
    <property type="term" value="F:transferase activity"/>
    <property type="evidence" value="ECO:0007669"/>
    <property type="project" value="UniProtKB-KW"/>
</dbReference>
<dbReference type="RefSeq" id="WP_111476475.1">
    <property type="nucleotide sequence ID" value="NZ_QHKM01000001.1"/>
</dbReference>
<dbReference type="SUPFAM" id="SSF53448">
    <property type="entry name" value="Nucleotide-diphospho-sugar transferases"/>
    <property type="match status" value="1"/>
</dbReference>
<reference evidence="2" key="1">
    <citation type="submission" date="2018-05" db="EMBL/GenBank/DDBJ databases">
        <authorList>
            <person name="Nie L."/>
        </authorList>
    </citation>
    <scope>NUCLEOTIDE SEQUENCE [LARGE SCALE GENOMIC DNA]</scope>
    <source>
        <strain evidence="2">NL</strain>
    </source>
</reference>
<organism evidence="1 2">
    <name type="scientific">Hymenobacter edaphi</name>
    <dbReference type="NCBI Taxonomy" id="2211146"/>
    <lineage>
        <taxon>Bacteria</taxon>
        <taxon>Pseudomonadati</taxon>
        <taxon>Bacteroidota</taxon>
        <taxon>Cytophagia</taxon>
        <taxon>Cytophagales</taxon>
        <taxon>Hymenobacteraceae</taxon>
        <taxon>Hymenobacter</taxon>
    </lineage>
</organism>
<dbReference type="Gene3D" id="3.90.550.10">
    <property type="entry name" value="Spore Coat Polysaccharide Biosynthesis Protein SpsA, Chain A"/>
    <property type="match status" value="1"/>
</dbReference>
<gene>
    <name evidence="1" type="ORF">DLM85_02475</name>
</gene>
<proteinExistence type="predicted"/>
<dbReference type="InterPro" id="IPR018641">
    <property type="entry name" value="Trfase_1_rSAM/seldom-assoc"/>
</dbReference>
<dbReference type="EMBL" id="QHKM01000001">
    <property type="protein sequence ID" value="RAK69739.1"/>
    <property type="molecule type" value="Genomic_DNA"/>
</dbReference>
<sequence length="200" mass="21528">MTEHLLIFARYPELGKVKTRLAAGLGDEPALDIYRQLLDLTHAAVAPLPATRTLWLAAAPPPEAAPLWPGTRQQLQPAAADLGQRMAHAFAAAFAEGARRTVVIGTDCPGLRTDLLATAFRHLHSHDVVLGPADDGGYYLLGLCQPQPALFEGIHWSTGSVLRDTLALAARAGLTVALLPTLHDVDTAEDWRRWQAAVPE</sequence>
<dbReference type="NCBIfam" id="TIGR04282">
    <property type="entry name" value="glyco_like_cofC"/>
    <property type="match status" value="1"/>
</dbReference>
<name>A0A328BT21_9BACT</name>
<dbReference type="Proteomes" id="UP000248553">
    <property type="component" value="Unassembled WGS sequence"/>
</dbReference>